<dbReference type="HOGENOM" id="CLU_066192_62_4_9"/>
<dbReference type="GO" id="GO:0003677">
    <property type="term" value="F:DNA binding"/>
    <property type="evidence" value="ECO:0007669"/>
    <property type="project" value="InterPro"/>
</dbReference>
<organism evidence="2 3">
    <name type="scientific">Paenibacillus larvae subsp. larvae DSM 25430</name>
    <dbReference type="NCBI Taxonomy" id="697284"/>
    <lineage>
        <taxon>Bacteria</taxon>
        <taxon>Bacillati</taxon>
        <taxon>Bacillota</taxon>
        <taxon>Bacilli</taxon>
        <taxon>Bacillales</taxon>
        <taxon>Paenibacillaceae</taxon>
        <taxon>Paenibacillus</taxon>
    </lineage>
</organism>
<dbReference type="SMART" id="SM00530">
    <property type="entry name" value="HTH_XRE"/>
    <property type="match status" value="1"/>
</dbReference>
<evidence type="ECO:0000313" key="3">
    <source>
        <dbReference type="Proteomes" id="UP000029431"/>
    </source>
</evidence>
<gene>
    <name evidence="2" type="ORF">ERIC2_c08470</name>
</gene>
<dbReference type="AlphaFoldDB" id="V9W4W8"/>
<reference evidence="2 3" key="1">
    <citation type="journal article" date="2014" name="PLoS ONE">
        <title>How to Kill the Honey Bee Larva: Genomic Potential and Virulence Mechanisms of Paenibacillus larvae.</title>
        <authorList>
            <person name="Djukic M."/>
            <person name="Brzuszkiewicz E."/>
            <person name="Funfhaus A."/>
            <person name="Voss J."/>
            <person name="Gollnow K."/>
            <person name="Poppinga L."/>
            <person name="Liesegang H."/>
            <person name="Garcia-Gonzalez E."/>
            <person name="Genersch E."/>
            <person name="Daniel R."/>
        </authorList>
    </citation>
    <scope>NUCLEOTIDE SEQUENCE [LARGE SCALE GENOMIC DNA]</scope>
    <source>
        <strain evidence="2 3">DSM 25430</strain>
    </source>
</reference>
<name>V9W4W8_9BACL</name>
<accession>V9W4W8</accession>
<dbReference type="SUPFAM" id="SSF47413">
    <property type="entry name" value="lambda repressor-like DNA-binding domains"/>
    <property type="match status" value="1"/>
</dbReference>
<dbReference type="InterPro" id="IPR001387">
    <property type="entry name" value="Cro/C1-type_HTH"/>
</dbReference>
<dbReference type="CDD" id="cd00093">
    <property type="entry name" value="HTH_XRE"/>
    <property type="match status" value="1"/>
</dbReference>
<dbReference type="EMBL" id="CP003355">
    <property type="protein sequence ID" value="AHD04680.1"/>
    <property type="molecule type" value="Genomic_DNA"/>
</dbReference>
<evidence type="ECO:0000259" key="1">
    <source>
        <dbReference type="PROSITE" id="PS50943"/>
    </source>
</evidence>
<protein>
    <recommendedName>
        <fullName evidence="1">HTH cro/C1-type domain-containing protein</fullName>
    </recommendedName>
</protein>
<dbReference type="Gene3D" id="1.10.260.40">
    <property type="entry name" value="lambda repressor-like DNA-binding domains"/>
    <property type="match status" value="1"/>
</dbReference>
<dbReference type="KEGG" id="plv:ERIC2_c08470"/>
<dbReference type="PROSITE" id="PS50943">
    <property type="entry name" value="HTH_CROC1"/>
    <property type="match status" value="1"/>
</dbReference>
<evidence type="ECO:0000313" key="2">
    <source>
        <dbReference type="EMBL" id="AHD04680.1"/>
    </source>
</evidence>
<dbReference type="RefSeq" id="WP_024093402.1">
    <property type="nucleotide sequence ID" value="NC_023134.1"/>
</dbReference>
<dbReference type="InterPro" id="IPR010982">
    <property type="entry name" value="Lambda_DNA-bd_dom_sf"/>
</dbReference>
<dbReference type="Proteomes" id="UP000029431">
    <property type="component" value="Chromosome"/>
</dbReference>
<dbReference type="Pfam" id="PF01381">
    <property type="entry name" value="HTH_3"/>
    <property type="match status" value="1"/>
</dbReference>
<feature type="domain" description="HTH cro/C1-type" evidence="1">
    <location>
        <begin position="8"/>
        <end position="62"/>
    </location>
</feature>
<sequence length="67" mass="8131">MILERTKLYEVRNKAKLTQLEVAVKLGIKLRQYQYIEKGTRRPSYEILCKLEDLFQMSHRELFARSR</sequence>
<proteinExistence type="predicted"/>
<keyword evidence="3" id="KW-1185">Reference proteome</keyword>